<comment type="caution">
    <text evidence="1">The sequence shown here is derived from an EMBL/GenBank/DDBJ whole genome shotgun (WGS) entry which is preliminary data.</text>
</comment>
<organism evidence="1 2">
    <name type="scientific">Brachionus plicatilis</name>
    <name type="common">Marine rotifer</name>
    <name type="synonym">Brachionus muelleri</name>
    <dbReference type="NCBI Taxonomy" id="10195"/>
    <lineage>
        <taxon>Eukaryota</taxon>
        <taxon>Metazoa</taxon>
        <taxon>Spiralia</taxon>
        <taxon>Gnathifera</taxon>
        <taxon>Rotifera</taxon>
        <taxon>Eurotatoria</taxon>
        <taxon>Monogononta</taxon>
        <taxon>Pseudotrocha</taxon>
        <taxon>Ploima</taxon>
        <taxon>Brachionidae</taxon>
        <taxon>Brachionus</taxon>
    </lineage>
</organism>
<gene>
    <name evidence="1" type="ORF">BpHYR1_018427</name>
</gene>
<sequence>MIDLKVLNVKNKAYSIKIISSENVKEFIKNRSFKNLINLKRILKLKIGAKIGNFRSVQITYKKITLVI</sequence>
<dbReference type="AlphaFoldDB" id="A0A3M7PJ08"/>
<proteinExistence type="predicted"/>
<evidence type="ECO:0000313" key="1">
    <source>
        <dbReference type="EMBL" id="RMZ99096.1"/>
    </source>
</evidence>
<name>A0A3M7PJ08_BRAPC</name>
<evidence type="ECO:0000313" key="2">
    <source>
        <dbReference type="Proteomes" id="UP000276133"/>
    </source>
</evidence>
<accession>A0A3M7PJ08</accession>
<protein>
    <submittedName>
        <fullName evidence="1">Uncharacterized protein</fullName>
    </submittedName>
</protein>
<keyword evidence="2" id="KW-1185">Reference proteome</keyword>
<reference evidence="1 2" key="1">
    <citation type="journal article" date="2018" name="Sci. Rep.">
        <title>Genomic signatures of local adaptation to the degree of environmental predictability in rotifers.</title>
        <authorList>
            <person name="Franch-Gras L."/>
            <person name="Hahn C."/>
            <person name="Garcia-Roger E.M."/>
            <person name="Carmona M.J."/>
            <person name="Serra M."/>
            <person name="Gomez A."/>
        </authorList>
    </citation>
    <scope>NUCLEOTIDE SEQUENCE [LARGE SCALE GENOMIC DNA]</scope>
    <source>
        <strain evidence="1">HYR1</strain>
    </source>
</reference>
<dbReference type="Proteomes" id="UP000276133">
    <property type="component" value="Unassembled WGS sequence"/>
</dbReference>
<dbReference type="EMBL" id="REGN01010412">
    <property type="protein sequence ID" value="RMZ99096.1"/>
    <property type="molecule type" value="Genomic_DNA"/>
</dbReference>